<sequence>MANFLKKIFRKNIEVKYSKHEVVETLIKSFSLLETDFDKACDILFPYVPVNGPIAVDYGIYTLQYALTFGDEILEIEKSNPKSKFSMPGEVNEIITECQKKNINGYKELLVWSHEKIKLATDQMKRANATMSAVYYSFDELVANNNKSYKKDLNLVQIKEMDHHFLVNAYKDLFEISFFLELLLNLQFIKNGENFSNNPFKNLKFNNKPIINKSSFLNKGLAVAYLNKVLSGSLKILLNSTFIPEIRKLAGHNNYTFNKKTNTYIFNEQNKKQISFEFVSKCFTNLGLFENALRLELNKHYLEEFNQESPRVDKIGFMDWRFSKDEKEILILQYWSNFIRLQEQKPPEEISFYRIPLQTNDSIKRICLGFDKKYHFPYDLRVIANKLSLKLMKNLNKKNSITIKIIGVAPNVDPFSKMSKVLVSLRNRKMVVIGEITTHVKINHRNLNSLINFLEKF</sequence>
<reference evidence="1 2" key="1">
    <citation type="journal article" date="2015" name="Nature">
        <title>rRNA introns, odd ribosomes, and small enigmatic genomes across a large radiation of phyla.</title>
        <authorList>
            <person name="Brown C.T."/>
            <person name="Hug L.A."/>
            <person name="Thomas B.C."/>
            <person name="Sharon I."/>
            <person name="Castelle C.J."/>
            <person name="Singh A."/>
            <person name="Wilkins M.J."/>
            <person name="Williams K.H."/>
            <person name="Banfield J.F."/>
        </authorList>
    </citation>
    <scope>NUCLEOTIDE SEQUENCE [LARGE SCALE GENOMIC DNA]</scope>
</reference>
<name>A0A0G0C5Y3_9BACT</name>
<dbReference type="AlphaFoldDB" id="A0A0G0C5Y3"/>
<dbReference type="STRING" id="1618478.UR68_C0032G0012"/>
<evidence type="ECO:0000313" key="1">
    <source>
        <dbReference type="EMBL" id="KKP71561.1"/>
    </source>
</evidence>
<accession>A0A0G0C5Y3</accession>
<dbReference type="Proteomes" id="UP000034457">
    <property type="component" value="Unassembled WGS sequence"/>
</dbReference>
<protein>
    <submittedName>
        <fullName evidence="1">Uncharacterized protein</fullName>
    </submittedName>
</protein>
<comment type="caution">
    <text evidence="1">The sequence shown here is derived from an EMBL/GenBank/DDBJ whole genome shotgun (WGS) entry which is preliminary data.</text>
</comment>
<proteinExistence type="predicted"/>
<gene>
    <name evidence="1" type="ORF">UR68_C0032G0012</name>
</gene>
<organism evidence="1 2">
    <name type="scientific">Candidatus Roizmanbacteria bacterium GW2011_GWA2_35_19</name>
    <dbReference type="NCBI Taxonomy" id="1618478"/>
    <lineage>
        <taxon>Bacteria</taxon>
        <taxon>Candidatus Roizmaniibacteriota</taxon>
    </lineage>
</organism>
<dbReference type="EMBL" id="LBQC01000032">
    <property type="protein sequence ID" value="KKP71561.1"/>
    <property type="molecule type" value="Genomic_DNA"/>
</dbReference>
<evidence type="ECO:0000313" key="2">
    <source>
        <dbReference type="Proteomes" id="UP000034457"/>
    </source>
</evidence>